<name>B0MMP6_9FIRM</name>
<comment type="caution">
    <text evidence="1">The sequence shown here is derived from an EMBL/GenBank/DDBJ whole genome shotgun (WGS) entry which is preliminary data.</text>
</comment>
<reference evidence="1" key="2">
    <citation type="submission" date="2014-06" db="EMBL/GenBank/DDBJ databases">
        <title>Draft genome sequence of Eubacterium siraeum (DSM 15702).</title>
        <authorList>
            <person name="Sudarsanam P."/>
            <person name="Ley R."/>
            <person name="Guruge J."/>
            <person name="Turnbaugh P.J."/>
            <person name="Mahowald M."/>
            <person name="Liep D."/>
            <person name="Gordon J."/>
        </authorList>
    </citation>
    <scope>NUCLEOTIDE SEQUENCE</scope>
    <source>
        <strain evidence="1">DSM 15702</strain>
    </source>
</reference>
<gene>
    <name evidence="1" type="ORF">EUBSIR_01132</name>
</gene>
<proteinExistence type="predicted"/>
<keyword evidence="2" id="KW-1185">Reference proteome</keyword>
<organism evidence="1 2">
    <name type="scientific">[Eubacterium] siraeum DSM 15702</name>
    <dbReference type="NCBI Taxonomy" id="428128"/>
    <lineage>
        <taxon>Bacteria</taxon>
        <taxon>Bacillati</taxon>
        <taxon>Bacillota</taxon>
        <taxon>Clostridia</taxon>
        <taxon>Eubacteriales</taxon>
        <taxon>Oscillospiraceae</taxon>
        <taxon>Oscillospiraceae incertae sedis</taxon>
    </lineage>
</organism>
<accession>B0MMP6</accession>
<protein>
    <submittedName>
        <fullName evidence="1">Uncharacterized protein</fullName>
    </submittedName>
</protein>
<evidence type="ECO:0000313" key="2">
    <source>
        <dbReference type="Proteomes" id="UP000005326"/>
    </source>
</evidence>
<sequence>MELHGGFLMQNNSHGESCGCLVCRKSILFNAFLLYHSALTMIISYR</sequence>
<dbReference type="Proteomes" id="UP000005326">
    <property type="component" value="Unassembled WGS sequence"/>
</dbReference>
<reference evidence="1" key="1">
    <citation type="submission" date="2007-10" db="EMBL/GenBank/DDBJ databases">
        <authorList>
            <person name="Fulton L."/>
            <person name="Clifton S."/>
            <person name="Fulton B."/>
            <person name="Xu J."/>
            <person name="Minx P."/>
            <person name="Pepin K.H."/>
            <person name="Johnson M."/>
            <person name="Thiruvilangam P."/>
            <person name="Bhonagiri V."/>
            <person name="Nash W.E."/>
            <person name="Mardis E.R."/>
            <person name="Wilson R.K."/>
        </authorList>
    </citation>
    <scope>NUCLEOTIDE SEQUENCE [LARGE SCALE GENOMIC DNA]</scope>
    <source>
        <strain evidence="1">DSM 15702</strain>
    </source>
</reference>
<evidence type="ECO:0000313" key="1">
    <source>
        <dbReference type="EMBL" id="EDS01036.1"/>
    </source>
</evidence>
<dbReference type="EMBL" id="ABCA03000043">
    <property type="protein sequence ID" value="EDS01036.1"/>
    <property type="molecule type" value="Genomic_DNA"/>
</dbReference>
<dbReference type="AlphaFoldDB" id="B0MMP6"/>